<dbReference type="RefSeq" id="WP_011368227.1">
    <property type="nucleotide sequence ID" value="NC_007519.1"/>
</dbReference>
<dbReference type="InterPro" id="IPR032091">
    <property type="entry name" value="Malt_amylase-like_C"/>
</dbReference>
<proteinExistence type="inferred from homology"/>
<dbReference type="NCBIfam" id="TIGR02456">
    <property type="entry name" value="treS_nterm"/>
    <property type="match status" value="1"/>
</dbReference>
<keyword evidence="6 9" id="KW-0413">Isomerase</keyword>
<keyword evidence="10" id="KW-1185">Reference proteome</keyword>
<accession>Q30YU6</accession>
<name>Q30YU6_OLEA2</name>
<dbReference type="STRING" id="207559.Dde_2353"/>
<evidence type="ECO:0000256" key="7">
    <source>
        <dbReference type="ARBA" id="ARBA00031378"/>
    </source>
</evidence>
<organism evidence="9 10">
    <name type="scientific">Oleidesulfovibrio alaskensis (strain ATCC BAA-1058 / DSM 17464 / G20)</name>
    <name type="common">Desulfovibrio alaskensis</name>
    <dbReference type="NCBI Taxonomy" id="207559"/>
    <lineage>
        <taxon>Bacteria</taxon>
        <taxon>Pseudomonadati</taxon>
        <taxon>Thermodesulfobacteriota</taxon>
        <taxon>Desulfovibrionia</taxon>
        <taxon>Desulfovibrionales</taxon>
        <taxon>Desulfovibrionaceae</taxon>
        <taxon>Oleidesulfovibrio</taxon>
    </lineage>
</organism>
<dbReference type="GO" id="GO:0005975">
    <property type="term" value="P:carbohydrate metabolic process"/>
    <property type="evidence" value="ECO:0007669"/>
    <property type="project" value="InterPro"/>
</dbReference>
<dbReference type="Proteomes" id="UP000002710">
    <property type="component" value="Chromosome"/>
</dbReference>
<reference evidence="9 10" key="1">
    <citation type="journal article" date="2011" name="J. Bacteriol.">
        <title>Complete genome sequence and updated annotation of Desulfovibrio alaskensis G20.</title>
        <authorList>
            <person name="Hauser L.J."/>
            <person name="Land M.L."/>
            <person name="Brown S.D."/>
            <person name="Larimer F."/>
            <person name="Keller K.L."/>
            <person name="Rapp-Giles B.J."/>
            <person name="Price M.N."/>
            <person name="Lin M."/>
            <person name="Bruce D.C."/>
            <person name="Detter J.C."/>
            <person name="Tapia R."/>
            <person name="Han C.S."/>
            <person name="Goodwin L.A."/>
            <person name="Cheng J.F."/>
            <person name="Pitluck S."/>
            <person name="Copeland A."/>
            <person name="Lucas S."/>
            <person name="Nolan M."/>
            <person name="Lapidus A.L."/>
            <person name="Palumbo A.V."/>
            <person name="Wall J.D."/>
        </authorList>
    </citation>
    <scope>NUCLEOTIDE SEQUENCE [LARGE SCALE GENOMIC DNA]</scope>
    <source>
        <strain evidence="10">ATCC BAA 1058 / DSM 17464 / G20</strain>
    </source>
</reference>
<dbReference type="Gene3D" id="3.20.20.80">
    <property type="entry name" value="Glycosidases"/>
    <property type="match status" value="1"/>
</dbReference>
<comment type="catalytic activity">
    <reaction evidence="1">
        <text>D-maltose = alpha,alpha-trehalose</text>
        <dbReference type="Rhea" id="RHEA:15145"/>
        <dbReference type="ChEBI" id="CHEBI:16551"/>
        <dbReference type="ChEBI" id="CHEBI:17306"/>
        <dbReference type="EC" id="5.4.99.16"/>
    </reaction>
</comment>
<dbReference type="EC" id="5.4.99.16" evidence="3"/>
<dbReference type="FunFam" id="3.20.20.80:FF:000055">
    <property type="entry name" value="Trehalose synthase"/>
    <property type="match status" value="1"/>
</dbReference>
<feature type="domain" description="Glycosyl hydrolase family 13 catalytic" evidence="8">
    <location>
        <begin position="22"/>
        <end position="416"/>
    </location>
</feature>
<evidence type="ECO:0000313" key="10">
    <source>
        <dbReference type="Proteomes" id="UP000002710"/>
    </source>
</evidence>
<dbReference type="PANTHER" id="PTHR10357:SF219">
    <property type="entry name" value="MALTOSE ALPHA-D-GLUCOSYLTRANSFERASE"/>
    <property type="match status" value="1"/>
</dbReference>
<dbReference type="eggNOG" id="COG0366">
    <property type="taxonomic scope" value="Bacteria"/>
</dbReference>
<dbReference type="Gene3D" id="2.60.40.1180">
    <property type="entry name" value="Golgi alpha-mannosidase II"/>
    <property type="match status" value="1"/>
</dbReference>
<evidence type="ECO:0000313" key="9">
    <source>
        <dbReference type="EMBL" id="ABB39150.1"/>
    </source>
</evidence>
<dbReference type="HOGENOM" id="CLU_007635_1_0_7"/>
<dbReference type="KEGG" id="dde:Dde_2353"/>
<dbReference type="CAZy" id="GH13">
    <property type="family name" value="Glycoside Hydrolase Family 13"/>
</dbReference>
<dbReference type="InterPro" id="IPR045857">
    <property type="entry name" value="O16G_dom_2"/>
</dbReference>
<evidence type="ECO:0000256" key="2">
    <source>
        <dbReference type="ARBA" id="ARBA00005496"/>
    </source>
</evidence>
<dbReference type="PANTHER" id="PTHR10357">
    <property type="entry name" value="ALPHA-AMYLASE FAMILY MEMBER"/>
    <property type="match status" value="1"/>
</dbReference>
<evidence type="ECO:0000256" key="6">
    <source>
        <dbReference type="ARBA" id="ARBA00023235"/>
    </source>
</evidence>
<dbReference type="InterPro" id="IPR017853">
    <property type="entry name" value="GH"/>
</dbReference>
<dbReference type="SUPFAM" id="SSF51445">
    <property type="entry name" value="(Trans)glycosidases"/>
    <property type="match status" value="1"/>
</dbReference>
<evidence type="ECO:0000256" key="1">
    <source>
        <dbReference type="ARBA" id="ARBA00001595"/>
    </source>
</evidence>
<dbReference type="InterPro" id="IPR006047">
    <property type="entry name" value="GH13_cat_dom"/>
</dbReference>
<sequence>MSIMIEPAGLDPQWYRDAIIYELHIKSFHDSDGDGMGDMAGLIEKLDYLQDLGVTALWLLPFYPSPLRDDGYDIADYMSINPDYGSMADFRKLLREAHSRGLRVITELVLNHTSDQHAWFRRARRAPAGSEERDFYVWSDTSDRYKDARIIFKDFEPSNWSWDPVARAYYWHRFYHHQPDLNYENPAVHKAMFRVIDFWLDMGVDGVRLDAVPYLYEEEGTNCENLPRTHDFLKALRSHIDSRFQGRMLLAEANQWPEDAARYFGDGDSCHMAFHFPLMPRMFMAIEMEDRHPVIDIMEQTPELPDGCQWAIFLRNHDELTLEMVTDEERDYMYRMYARDPRARINLGIRRRLAPLLGNDRRRVELLNVLLFTMPGTPVLYYGDEIGMGDNYYLGDRDGVRTPMQWSADRNAGFSRSNPQRLFLPVVIDPEYHYEAVNVETQQSNKSSLLWWMKRIIAMRRRYTAFSRGGISFLRPENSRVLAYMRSSGEEHVLVVTNLSRHAQAASLDLSGWEGYRPVEVFSNTRFPAVRQPAYTITLNPYGYYIFHMRREEAAEALTGLFSPPMLMPVSGARFLDVEVREALQRRVLPGYLTRRGLLGTSAVQLREAVILEAVPVGGKGAPSWLLIVEARYQERQPEWFGMLVSLLAGEPARQTVREAPVHLMCTFGEDAPEAVLVESFDASCRCGALLQLVSRTQTVKGRHGELAVAPAGGTRGRVRAACAEDAPALWKPHIHATSVVCGESVLFKVYRRMDEGVNPDVELLRFLTEEAGYPHVPAYMGVVEYRRSRTSSMAVAMLHEYVQAQGDAQEMCRDMVRRFFDRVLAARGEMDIRPRLYARSPVEAAGRPLPQEYRELMGDMDFAGMQLLGRRVGELHRALAFSSEDSAFAPEPFSTLYQRSVYQGMQSRVKQVLTRLERSLALLPESARDDAARVLELREEALRRMRGFLTRKLDCLKIRVHGNLHLGNVLRSGREYVIVNFEGRPDKSLSERRLKRSPLRDVADLVRSVHYTVLTVLMHESVLRPEDRAFLEPWADLWRIEASGAFMTTYLEAVGGSRLVPENEQGVQVLLEAFLLEKAFMELDAELKAPSGMVGLPLAAIITLLGAEG</sequence>
<dbReference type="CDD" id="cd11334">
    <property type="entry name" value="AmyAc_TreS"/>
    <property type="match status" value="1"/>
</dbReference>
<dbReference type="InterPro" id="IPR011009">
    <property type="entry name" value="Kinase-like_dom_sf"/>
</dbReference>
<evidence type="ECO:0000256" key="3">
    <source>
        <dbReference type="ARBA" id="ARBA00012619"/>
    </source>
</evidence>
<dbReference type="Pfam" id="PF16657">
    <property type="entry name" value="Malt_amylase_C"/>
    <property type="match status" value="1"/>
</dbReference>
<evidence type="ECO:0000256" key="4">
    <source>
        <dbReference type="ARBA" id="ARBA00022723"/>
    </source>
</evidence>
<dbReference type="Gene3D" id="3.90.1200.10">
    <property type="match status" value="1"/>
</dbReference>
<dbReference type="EMBL" id="CP000112">
    <property type="protein sequence ID" value="ABB39150.1"/>
    <property type="molecule type" value="Genomic_DNA"/>
</dbReference>
<dbReference type="InterPro" id="IPR013780">
    <property type="entry name" value="Glyco_hydro_b"/>
</dbReference>
<keyword evidence="5" id="KW-0106">Calcium</keyword>
<dbReference type="InterPro" id="IPR012810">
    <property type="entry name" value="TreS/a-amylase_N"/>
</dbReference>
<dbReference type="SUPFAM" id="SSF51011">
    <property type="entry name" value="Glycosyl hydrolase domain"/>
    <property type="match status" value="1"/>
</dbReference>
<dbReference type="SUPFAM" id="SSF56112">
    <property type="entry name" value="Protein kinase-like (PK-like)"/>
    <property type="match status" value="1"/>
</dbReference>
<dbReference type="SMART" id="SM00642">
    <property type="entry name" value="Aamy"/>
    <property type="match status" value="1"/>
</dbReference>
<evidence type="ECO:0000256" key="5">
    <source>
        <dbReference type="ARBA" id="ARBA00022837"/>
    </source>
</evidence>
<evidence type="ECO:0000259" key="8">
    <source>
        <dbReference type="SMART" id="SM00642"/>
    </source>
</evidence>
<dbReference type="Gene3D" id="3.90.400.10">
    <property type="entry name" value="Oligo-1,6-glucosidase, Domain 2"/>
    <property type="match status" value="1"/>
</dbReference>
<dbReference type="Pfam" id="PF00128">
    <property type="entry name" value="Alpha-amylase"/>
    <property type="match status" value="2"/>
</dbReference>
<dbReference type="GO" id="GO:0047471">
    <property type="term" value="F:maltose alpha-D-glucosyltransferase activity"/>
    <property type="evidence" value="ECO:0007669"/>
    <property type="project" value="UniProtKB-EC"/>
</dbReference>
<dbReference type="eggNOG" id="COG3281">
    <property type="taxonomic scope" value="Bacteria"/>
</dbReference>
<protein>
    <recommendedName>
        <fullName evidence="3">maltose alpha-D-glucosyltransferase</fullName>
        <ecNumber evidence="3">5.4.99.16</ecNumber>
    </recommendedName>
    <alternativeName>
        <fullName evidence="7">Maltose alpha-D-glucosyltransferase</fullName>
    </alternativeName>
</protein>
<dbReference type="GO" id="GO:0046872">
    <property type="term" value="F:metal ion binding"/>
    <property type="evidence" value="ECO:0007669"/>
    <property type="project" value="UniProtKB-KW"/>
</dbReference>
<dbReference type="AlphaFoldDB" id="Q30YU6"/>
<gene>
    <name evidence="9" type="ordered locus">Dde_2353</name>
</gene>
<keyword evidence="4" id="KW-0479">Metal-binding</keyword>
<comment type="similarity">
    <text evidence="2">Belongs to the glycosyl hydrolase 13 family. TreS subfamily.</text>
</comment>